<gene>
    <name evidence="2" type="ORF">DL346_01605</name>
</gene>
<keyword evidence="3" id="KW-1185">Reference proteome</keyword>
<dbReference type="EMBL" id="QLUW01000001">
    <property type="protein sequence ID" value="RAP77223.1"/>
    <property type="molecule type" value="Genomic_DNA"/>
</dbReference>
<feature type="domain" description="Copper amine oxidase-like N-terminal" evidence="1">
    <location>
        <begin position="52"/>
        <end position="152"/>
    </location>
</feature>
<dbReference type="AlphaFoldDB" id="A0A328U641"/>
<dbReference type="OrthoDB" id="2781053at2"/>
<comment type="caution">
    <text evidence="2">The sequence shown here is derived from an EMBL/GenBank/DDBJ whole genome shotgun (WGS) entry which is preliminary data.</text>
</comment>
<evidence type="ECO:0000259" key="1">
    <source>
        <dbReference type="Pfam" id="PF07833"/>
    </source>
</evidence>
<evidence type="ECO:0000313" key="2">
    <source>
        <dbReference type="EMBL" id="RAP77223.1"/>
    </source>
</evidence>
<dbReference type="InterPro" id="IPR012854">
    <property type="entry name" value="Cu_amine_oxidase-like_N"/>
</dbReference>
<sequence length="161" mass="18599">MFHGFIPFKVIRCVTKEKKMTKIRVTFLSICTLFLLCSTVNAERRIMLNVQNRVVEDAQLQPMMIDGTMFIPVRTFALLPDTQIIWNESSKTVTITHIKTNNQLTVVPRKGANTVNNYAQIINGRVYVLLRDTATKLHVGVDWNQRTGTVYVYRAEYMRKS</sequence>
<reference evidence="2 3" key="1">
    <citation type="submission" date="2018-06" db="EMBL/GenBank/DDBJ databases">
        <title>Paenibacillus montanisoli sp. nov., isolated from mountain area soil.</title>
        <authorList>
            <person name="Wu M."/>
        </authorList>
    </citation>
    <scope>NUCLEOTIDE SEQUENCE [LARGE SCALE GENOMIC DNA]</scope>
    <source>
        <strain evidence="2 3">RA17</strain>
    </source>
</reference>
<dbReference type="SUPFAM" id="SSF55383">
    <property type="entry name" value="Copper amine oxidase, domain N"/>
    <property type="match status" value="1"/>
</dbReference>
<organism evidence="2 3">
    <name type="scientific">Paenibacillus montanisoli</name>
    <dbReference type="NCBI Taxonomy" id="2081970"/>
    <lineage>
        <taxon>Bacteria</taxon>
        <taxon>Bacillati</taxon>
        <taxon>Bacillota</taxon>
        <taxon>Bacilli</taxon>
        <taxon>Bacillales</taxon>
        <taxon>Paenibacillaceae</taxon>
        <taxon>Paenibacillus</taxon>
    </lineage>
</organism>
<dbReference type="InterPro" id="IPR036582">
    <property type="entry name" value="Mao_N_sf"/>
</dbReference>
<dbReference type="Pfam" id="PF07833">
    <property type="entry name" value="Cu_amine_oxidN1"/>
    <property type="match status" value="1"/>
</dbReference>
<dbReference type="Proteomes" id="UP000249260">
    <property type="component" value="Unassembled WGS sequence"/>
</dbReference>
<evidence type="ECO:0000313" key="3">
    <source>
        <dbReference type="Proteomes" id="UP000249260"/>
    </source>
</evidence>
<name>A0A328U641_9BACL</name>
<protein>
    <recommendedName>
        <fullName evidence="1">Copper amine oxidase-like N-terminal domain-containing protein</fullName>
    </recommendedName>
</protein>
<proteinExistence type="predicted"/>
<accession>A0A328U641</accession>